<dbReference type="GO" id="GO:0004553">
    <property type="term" value="F:hydrolase activity, hydrolyzing O-glycosyl compounds"/>
    <property type="evidence" value="ECO:0007669"/>
    <property type="project" value="TreeGrafter"/>
</dbReference>
<dbReference type="GO" id="GO:0005975">
    <property type="term" value="P:carbohydrate metabolic process"/>
    <property type="evidence" value="ECO:0007669"/>
    <property type="project" value="InterPro"/>
</dbReference>
<evidence type="ECO:0008006" key="5">
    <source>
        <dbReference type="Google" id="ProtNLM"/>
    </source>
</evidence>
<reference evidence="3 4" key="1">
    <citation type="submission" date="2015-09" db="EMBL/GenBank/DDBJ databases">
        <title>Draft genome sequence of Kouleothrix aurantiaca JCM 19913.</title>
        <authorList>
            <person name="Hemp J."/>
        </authorList>
    </citation>
    <scope>NUCLEOTIDE SEQUENCE [LARGE SCALE GENOMIC DNA]</scope>
    <source>
        <strain evidence="3 4">COM-B</strain>
    </source>
</reference>
<dbReference type="Gene3D" id="1.50.10.10">
    <property type="match status" value="1"/>
</dbReference>
<feature type="domain" description="Glycoside hydrolase family 65 N-terminal" evidence="2">
    <location>
        <begin position="7"/>
        <end position="165"/>
    </location>
</feature>
<dbReference type="PANTHER" id="PTHR11051:SF8">
    <property type="entry name" value="PROTEIN-GLUCOSYLGALACTOSYLHYDROXYLYSINE GLUCOSIDASE"/>
    <property type="match status" value="1"/>
</dbReference>
<evidence type="ECO:0000259" key="2">
    <source>
        <dbReference type="Pfam" id="PF03636"/>
    </source>
</evidence>
<proteinExistence type="predicted"/>
<dbReference type="Proteomes" id="UP000050509">
    <property type="component" value="Unassembled WGS sequence"/>
</dbReference>
<evidence type="ECO:0000313" key="4">
    <source>
        <dbReference type="Proteomes" id="UP000050509"/>
    </source>
</evidence>
<dbReference type="SUPFAM" id="SSF74650">
    <property type="entry name" value="Galactose mutarotase-like"/>
    <property type="match status" value="1"/>
</dbReference>
<feature type="domain" description="Glycoside hydrolase family 65 central catalytic" evidence="1">
    <location>
        <begin position="219"/>
        <end position="399"/>
    </location>
</feature>
<evidence type="ECO:0000313" key="3">
    <source>
        <dbReference type="EMBL" id="KPV49136.1"/>
    </source>
</evidence>
<dbReference type="PANTHER" id="PTHR11051">
    <property type="entry name" value="GLYCOSYL HYDROLASE-RELATED"/>
    <property type="match status" value="1"/>
</dbReference>
<dbReference type="AlphaFoldDB" id="A0A0P9DGR2"/>
<dbReference type="InterPro" id="IPR008928">
    <property type="entry name" value="6-hairpin_glycosidase_sf"/>
</dbReference>
<name>A0A0P9DGR2_9CHLR</name>
<dbReference type="GO" id="GO:0030246">
    <property type="term" value="F:carbohydrate binding"/>
    <property type="evidence" value="ECO:0007669"/>
    <property type="project" value="InterPro"/>
</dbReference>
<dbReference type="Gene3D" id="2.70.98.40">
    <property type="entry name" value="Glycoside hydrolase, family 65, N-terminal domain"/>
    <property type="match status" value="1"/>
</dbReference>
<feature type="non-terminal residue" evidence="3">
    <location>
        <position position="399"/>
    </location>
</feature>
<protein>
    <recommendedName>
        <fullName evidence="5">Glycoside hydrolase family 65 protein</fullName>
    </recommendedName>
</protein>
<dbReference type="Pfam" id="PF03636">
    <property type="entry name" value="Glyco_hydro_65N"/>
    <property type="match status" value="1"/>
</dbReference>
<dbReference type="InterPro" id="IPR037018">
    <property type="entry name" value="GH65_N"/>
</dbReference>
<dbReference type="InterPro" id="IPR005196">
    <property type="entry name" value="Glyco_hydro_65_N"/>
</dbReference>
<sequence length="399" mass="43614">RIGAPGGELLGQQRVLDMRAGVLLRSWRVRDAAGRITQLHSLRFASLDNRHALVQVLTILPENYDGTVALECMVDGRVMNENHTPHLAPVAARTIPAGQLLAMRTMQSGYQLAYAAHATLLDARGASLAGTPILAEEQAGMRWEWQASAGQPVQMQKIVACVTSRDTAQPMLAASMLLETLISAGAAGWLAAHTRAWAARWDRADIQIGGDDETQRQVRFALYHLIGAAHADEHASVGARALTGERYPGHVFWDTATFVWPFSLFPAPETARALLMYRFHTLAGARAKARELGYKGALFAWESTDTGQETTPPFITVPGLGRQQILTGLQEHHLAADIAYAIVQYRQATGDDAFFFGYGAEMLLEIARFWASRAHAGPDGRFHIATVIGPDEYHDSVDD</sequence>
<dbReference type="InterPro" id="IPR011013">
    <property type="entry name" value="Gal_mutarotase_sf_dom"/>
</dbReference>
<comment type="caution">
    <text evidence="3">The sequence shown here is derived from an EMBL/GenBank/DDBJ whole genome shotgun (WGS) entry which is preliminary data.</text>
</comment>
<dbReference type="SUPFAM" id="SSF48208">
    <property type="entry name" value="Six-hairpin glycosidases"/>
    <property type="match status" value="1"/>
</dbReference>
<dbReference type="InterPro" id="IPR005195">
    <property type="entry name" value="Glyco_hydro_65_M"/>
</dbReference>
<gene>
    <name evidence="3" type="ORF">SE17_34320</name>
</gene>
<dbReference type="EMBL" id="LJCR01002173">
    <property type="protein sequence ID" value="KPV49136.1"/>
    <property type="molecule type" value="Genomic_DNA"/>
</dbReference>
<organism evidence="3 4">
    <name type="scientific">Kouleothrix aurantiaca</name>
    <dbReference type="NCBI Taxonomy" id="186479"/>
    <lineage>
        <taxon>Bacteria</taxon>
        <taxon>Bacillati</taxon>
        <taxon>Chloroflexota</taxon>
        <taxon>Chloroflexia</taxon>
        <taxon>Chloroflexales</taxon>
        <taxon>Roseiflexineae</taxon>
        <taxon>Roseiflexaceae</taxon>
        <taxon>Kouleothrix</taxon>
    </lineage>
</organism>
<keyword evidence="4" id="KW-1185">Reference proteome</keyword>
<evidence type="ECO:0000259" key="1">
    <source>
        <dbReference type="Pfam" id="PF03632"/>
    </source>
</evidence>
<accession>A0A0P9DGR2</accession>
<dbReference type="GO" id="GO:0016757">
    <property type="term" value="F:glycosyltransferase activity"/>
    <property type="evidence" value="ECO:0007669"/>
    <property type="project" value="UniProtKB-ARBA"/>
</dbReference>
<feature type="non-terminal residue" evidence="3">
    <location>
        <position position="1"/>
    </location>
</feature>
<dbReference type="InterPro" id="IPR012341">
    <property type="entry name" value="6hp_glycosidase-like_sf"/>
</dbReference>
<dbReference type="Pfam" id="PF03632">
    <property type="entry name" value="Glyco_hydro_65m"/>
    <property type="match status" value="1"/>
</dbReference>
<dbReference type="PATRIC" id="fig|186479.3.peg.4150"/>